<proteinExistence type="predicted"/>
<keyword evidence="2" id="KW-1185">Reference proteome</keyword>
<dbReference type="AlphaFoldDB" id="A0A1N6ADR3"/>
<protein>
    <submittedName>
        <fullName evidence="1">Uncharacterized protein</fullName>
    </submittedName>
</protein>
<evidence type="ECO:0000313" key="1">
    <source>
        <dbReference type="EMBL" id="SIN32151.1"/>
    </source>
</evidence>
<reference evidence="2" key="1">
    <citation type="submission" date="2016-12" db="EMBL/GenBank/DDBJ databases">
        <authorList>
            <person name="Varghese N."/>
            <person name="Submissions S."/>
        </authorList>
    </citation>
    <scope>NUCLEOTIDE SEQUENCE [LARGE SCALE GENOMIC DNA]</scope>
    <source>
        <strain evidence="2">DSM 45599</strain>
    </source>
</reference>
<evidence type="ECO:0000313" key="2">
    <source>
        <dbReference type="Proteomes" id="UP000185124"/>
    </source>
</evidence>
<dbReference type="EMBL" id="FSQT01000002">
    <property type="protein sequence ID" value="SIN32151.1"/>
    <property type="molecule type" value="Genomic_DNA"/>
</dbReference>
<accession>A0A1N6ADR3</accession>
<gene>
    <name evidence="1" type="ORF">SAMN04489832_5348</name>
</gene>
<organism evidence="1 2">
    <name type="scientific">Micromonospora cremea</name>
    <dbReference type="NCBI Taxonomy" id="709881"/>
    <lineage>
        <taxon>Bacteria</taxon>
        <taxon>Bacillati</taxon>
        <taxon>Actinomycetota</taxon>
        <taxon>Actinomycetes</taxon>
        <taxon>Micromonosporales</taxon>
        <taxon>Micromonosporaceae</taxon>
        <taxon>Micromonospora</taxon>
    </lineage>
</organism>
<sequence length="83" mass="9363">MWAEYWAWGEETLALGDIPLLVPTGDTDTGDEIVAHQHRGVFVLPRHDNQVVPCGPMLMDVLDHYEPDTRWQGIQPPQRGSLS</sequence>
<name>A0A1N6ADR3_9ACTN</name>
<dbReference type="Proteomes" id="UP000185124">
    <property type="component" value="Unassembled WGS sequence"/>
</dbReference>